<dbReference type="KEGG" id="taer:GT409_02985"/>
<evidence type="ECO:0000313" key="3">
    <source>
        <dbReference type="Proteomes" id="UP000464954"/>
    </source>
</evidence>
<evidence type="ECO:0000256" key="1">
    <source>
        <dbReference type="SAM" id="MobiDB-lite"/>
    </source>
</evidence>
<dbReference type="Pfam" id="PF05973">
    <property type="entry name" value="Gp49"/>
    <property type="match status" value="1"/>
</dbReference>
<dbReference type="Proteomes" id="UP000464954">
    <property type="component" value="Chromosome"/>
</dbReference>
<feature type="compositionally biased region" description="Basic and acidic residues" evidence="1">
    <location>
        <begin position="97"/>
        <end position="115"/>
    </location>
</feature>
<dbReference type="InterPro" id="IPR035093">
    <property type="entry name" value="RelE/ParE_toxin_dom_sf"/>
</dbReference>
<proteinExistence type="predicted"/>
<organism evidence="2 3">
    <name type="scientific">Tichowtungia aerotolerans</name>
    <dbReference type="NCBI Taxonomy" id="2697043"/>
    <lineage>
        <taxon>Bacteria</taxon>
        <taxon>Pseudomonadati</taxon>
        <taxon>Kiritimatiellota</taxon>
        <taxon>Tichowtungiia</taxon>
        <taxon>Tichowtungiales</taxon>
        <taxon>Tichowtungiaceae</taxon>
        <taxon>Tichowtungia</taxon>
    </lineage>
</organism>
<evidence type="ECO:0000313" key="2">
    <source>
        <dbReference type="EMBL" id="QHI68458.1"/>
    </source>
</evidence>
<keyword evidence="3" id="KW-1185">Reference proteome</keyword>
<feature type="region of interest" description="Disordered" evidence="1">
    <location>
        <begin position="88"/>
        <end position="115"/>
    </location>
</feature>
<dbReference type="RefSeq" id="WP_160626798.1">
    <property type="nucleotide sequence ID" value="NZ_CP047593.1"/>
</dbReference>
<dbReference type="Gene3D" id="3.30.2310.20">
    <property type="entry name" value="RelE-like"/>
    <property type="match status" value="1"/>
</dbReference>
<name>A0A6P1M8L5_9BACT</name>
<sequence>MVREFIFYETGSGNRPVEKFLDSLDSDVREEIIATMEYIEETEQVAKHLFCKMPGTRNLWEVRVRYKKNIYRVFCFFDGSRIVVAAHGIHKKSQKPPKQDIDTAHKRQKDYYRRR</sequence>
<dbReference type="InterPro" id="IPR009241">
    <property type="entry name" value="HigB-like"/>
</dbReference>
<gene>
    <name evidence="2" type="ORF">GT409_02985</name>
</gene>
<accession>A0A6P1M8L5</accession>
<dbReference type="EMBL" id="CP047593">
    <property type="protein sequence ID" value="QHI68458.1"/>
    <property type="molecule type" value="Genomic_DNA"/>
</dbReference>
<protein>
    <submittedName>
        <fullName evidence="2">Type II toxin-antitoxin system RelE/ParE family toxin</fullName>
    </submittedName>
</protein>
<dbReference type="AlphaFoldDB" id="A0A6P1M8L5"/>
<reference evidence="2 3" key="1">
    <citation type="submission" date="2020-01" db="EMBL/GenBank/DDBJ databases">
        <title>Ponticoccus aerotolerans gen. nov., sp. nov., an anaerobic bacterium and proposal of Ponticoccusceae fam. nov., Ponticoccusles ord. nov. and Ponticoccuse classis nov. in the phylum Kiritimatiellaeota.</title>
        <authorList>
            <person name="Zhou L.Y."/>
            <person name="Du Z.J."/>
        </authorList>
    </citation>
    <scope>NUCLEOTIDE SEQUENCE [LARGE SCALE GENOMIC DNA]</scope>
    <source>
        <strain evidence="2 3">S-5007</strain>
    </source>
</reference>